<keyword evidence="15" id="KW-1185">Reference proteome</keyword>
<evidence type="ECO:0000256" key="3">
    <source>
        <dbReference type="ARBA" id="ARBA00004733"/>
    </source>
</evidence>
<evidence type="ECO:0000256" key="8">
    <source>
        <dbReference type="ARBA" id="ARBA00022898"/>
    </source>
</evidence>
<keyword evidence="7 12" id="KW-0822">Tryptophan biosynthesis</keyword>
<dbReference type="FunFam" id="3.40.50.1100:FF:000001">
    <property type="entry name" value="Tryptophan synthase beta chain"/>
    <property type="match status" value="1"/>
</dbReference>
<dbReference type="NCBIfam" id="TIGR00263">
    <property type="entry name" value="trpB"/>
    <property type="match status" value="1"/>
</dbReference>
<comment type="similarity">
    <text evidence="4 12">Belongs to the TrpB family.</text>
</comment>
<keyword evidence="6 12" id="KW-0028">Amino-acid biosynthesis</keyword>
<dbReference type="InterPro" id="IPR036052">
    <property type="entry name" value="TrpB-like_PALP_sf"/>
</dbReference>
<dbReference type="PROSITE" id="PS00168">
    <property type="entry name" value="TRP_SYNTHASE_BETA"/>
    <property type="match status" value="1"/>
</dbReference>
<evidence type="ECO:0000256" key="2">
    <source>
        <dbReference type="ARBA" id="ARBA00002786"/>
    </source>
</evidence>
<dbReference type="PANTHER" id="PTHR48077">
    <property type="entry name" value="TRYPTOPHAN SYNTHASE-RELATED"/>
    <property type="match status" value="1"/>
</dbReference>
<gene>
    <name evidence="14" type="primary">trpB_2</name>
    <name evidence="12" type="synonym">trpB</name>
    <name evidence="14" type="ORF">MBCUT_19410</name>
</gene>
<evidence type="ECO:0000259" key="13">
    <source>
        <dbReference type="Pfam" id="PF00291"/>
    </source>
</evidence>
<proteinExistence type="inferred from homology"/>
<evidence type="ECO:0000256" key="12">
    <source>
        <dbReference type="HAMAP-Rule" id="MF_00133"/>
    </source>
</evidence>
<accession>A0A166CSF3</accession>
<dbReference type="PIRSF" id="PIRSF001413">
    <property type="entry name" value="Trp_syn_beta"/>
    <property type="match status" value="1"/>
</dbReference>
<evidence type="ECO:0000256" key="6">
    <source>
        <dbReference type="ARBA" id="ARBA00022605"/>
    </source>
</evidence>
<evidence type="ECO:0000256" key="4">
    <source>
        <dbReference type="ARBA" id="ARBA00009982"/>
    </source>
</evidence>
<feature type="modified residue" description="N6-(pyridoxal phosphate)lysine" evidence="12">
    <location>
        <position position="85"/>
    </location>
</feature>
<evidence type="ECO:0000256" key="7">
    <source>
        <dbReference type="ARBA" id="ARBA00022822"/>
    </source>
</evidence>
<dbReference type="OrthoDB" id="371827at2157"/>
<dbReference type="HAMAP" id="MF_00133">
    <property type="entry name" value="Trp_synth_beta"/>
    <property type="match status" value="1"/>
</dbReference>
<dbReference type="STRING" id="47311.MBCUT_19410"/>
<dbReference type="Proteomes" id="UP000077275">
    <property type="component" value="Unassembled WGS sequence"/>
</dbReference>
<dbReference type="Pfam" id="PF00291">
    <property type="entry name" value="PALP"/>
    <property type="match status" value="1"/>
</dbReference>
<evidence type="ECO:0000256" key="5">
    <source>
        <dbReference type="ARBA" id="ARBA00011270"/>
    </source>
</evidence>
<comment type="function">
    <text evidence="2 12">The beta subunit is responsible for the synthesis of L-tryptophan from indole and L-serine.</text>
</comment>
<dbReference type="EC" id="4.2.1.20" evidence="12"/>
<keyword evidence="9 12" id="KW-0057">Aromatic amino acid biosynthesis</keyword>
<dbReference type="CDD" id="cd06446">
    <property type="entry name" value="Trp-synth_B"/>
    <property type="match status" value="1"/>
</dbReference>
<dbReference type="InterPro" id="IPR006654">
    <property type="entry name" value="Trp_synth_beta"/>
</dbReference>
<comment type="caution">
    <text evidence="14">The sequence shown here is derived from an EMBL/GenBank/DDBJ whole genome shotgun (WGS) entry which is preliminary data.</text>
</comment>
<dbReference type="PATRIC" id="fig|47311.3.peg.2112"/>
<comment type="subunit">
    <text evidence="5 12">Tetramer of two alpha and two beta chains.</text>
</comment>
<comment type="pathway">
    <text evidence="3 12">Amino-acid biosynthesis; L-tryptophan biosynthesis; L-tryptophan from chorismate: step 5/5.</text>
</comment>
<protein>
    <recommendedName>
        <fullName evidence="12">Tryptophan synthase beta chain</fullName>
        <ecNumber evidence="12">4.2.1.20</ecNumber>
    </recommendedName>
</protein>
<dbReference type="EMBL" id="LWMW01000147">
    <property type="protein sequence ID" value="KZX14813.1"/>
    <property type="molecule type" value="Genomic_DNA"/>
</dbReference>
<dbReference type="SUPFAM" id="SSF53686">
    <property type="entry name" value="Tryptophan synthase beta subunit-like PLP-dependent enzymes"/>
    <property type="match status" value="1"/>
</dbReference>
<dbReference type="GO" id="GO:0005737">
    <property type="term" value="C:cytoplasm"/>
    <property type="evidence" value="ECO:0007669"/>
    <property type="project" value="TreeGrafter"/>
</dbReference>
<reference evidence="14 15" key="1">
    <citation type="submission" date="2016-04" db="EMBL/GenBank/DDBJ databases">
        <title>Genome sequence of Methanobrevibacter cuticularis DSM 11139.</title>
        <authorList>
            <person name="Poehlein A."/>
            <person name="Seedorf H."/>
            <person name="Daniel R."/>
        </authorList>
    </citation>
    <scope>NUCLEOTIDE SEQUENCE [LARGE SCALE GENOMIC DNA]</scope>
    <source>
        <strain evidence="14 15">DSM 11139</strain>
    </source>
</reference>
<dbReference type="GO" id="GO:0004834">
    <property type="term" value="F:tryptophan synthase activity"/>
    <property type="evidence" value="ECO:0007669"/>
    <property type="project" value="UniProtKB-UniRule"/>
</dbReference>
<evidence type="ECO:0000313" key="14">
    <source>
        <dbReference type="EMBL" id="KZX14813.1"/>
    </source>
</evidence>
<evidence type="ECO:0000256" key="11">
    <source>
        <dbReference type="ARBA" id="ARBA00049047"/>
    </source>
</evidence>
<evidence type="ECO:0000313" key="15">
    <source>
        <dbReference type="Proteomes" id="UP000077275"/>
    </source>
</evidence>
<keyword evidence="10 12" id="KW-0456">Lyase</keyword>
<dbReference type="InterPro" id="IPR023026">
    <property type="entry name" value="Trp_synth_beta/beta-like"/>
</dbReference>
<dbReference type="RefSeq" id="WP_067260462.1">
    <property type="nucleotide sequence ID" value="NZ_LWMW01000147.1"/>
</dbReference>
<organism evidence="14 15">
    <name type="scientific">Methanobrevibacter cuticularis</name>
    <dbReference type="NCBI Taxonomy" id="47311"/>
    <lineage>
        <taxon>Archaea</taxon>
        <taxon>Methanobacteriati</taxon>
        <taxon>Methanobacteriota</taxon>
        <taxon>Methanomada group</taxon>
        <taxon>Methanobacteria</taxon>
        <taxon>Methanobacteriales</taxon>
        <taxon>Methanobacteriaceae</taxon>
        <taxon>Methanobrevibacter</taxon>
    </lineage>
</organism>
<dbReference type="InterPro" id="IPR001926">
    <property type="entry name" value="TrpB-like_PALP"/>
</dbReference>
<comment type="cofactor">
    <cofactor evidence="1 12">
        <name>pyridoxal 5'-phosphate</name>
        <dbReference type="ChEBI" id="CHEBI:597326"/>
    </cofactor>
</comment>
<dbReference type="Gene3D" id="3.40.50.1100">
    <property type="match status" value="2"/>
</dbReference>
<dbReference type="InterPro" id="IPR006653">
    <property type="entry name" value="Trp_synth_b_CS"/>
</dbReference>
<evidence type="ECO:0000256" key="9">
    <source>
        <dbReference type="ARBA" id="ARBA00023141"/>
    </source>
</evidence>
<dbReference type="PANTHER" id="PTHR48077:SF3">
    <property type="entry name" value="TRYPTOPHAN SYNTHASE"/>
    <property type="match status" value="1"/>
</dbReference>
<sequence length="395" mass="43789">MNDGRYGMYGGQYIPETLMNELLNLEEQYNFYKNDPEFNEELNTLFKEYAGRPSLLYFAKRMSEDLGGAKIYLKREDLNHTGSHKINNVLGQILLAKKMGKTRVIAETGAGQHGVATATGAAFLDMECEIFMGEEDMERQSLNVYRMELLGAKVRPVSSGTKTLKDAVNETMREWTTRVHDTHYVLGSVMGPHPFPMIVRDFQSVISKEIKEQILEYESKLPNAVIACVGGGSNAIGSFYNFLDDDVKLIGCEAGGKGIETEFHAASITKGELGIFHGMKSYFCQGSYGQIAPVYSISAGLDYPGIGPEHAYLNDIKRAEYVPVTDDEAVDGFEYLAKKEGIICAIESAHAIAQVKKIAGKMKKDDIIVVCLSGRGDKDAESIKNYKDARDMEEL</sequence>
<comment type="catalytic activity">
    <reaction evidence="11 12">
        <text>(1S,2R)-1-C-(indol-3-yl)glycerol 3-phosphate + L-serine = D-glyceraldehyde 3-phosphate + L-tryptophan + H2O</text>
        <dbReference type="Rhea" id="RHEA:10532"/>
        <dbReference type="ChEBI" id="CHEBI:15377"/>
        <dbReference type="ChEBI" id="CHEBI:33384"/>
        <dbReference type="ChEBI" id="CHEBI:57912"/>
        <dbReference type="ChEBI" id="CHEBI:58866"/>
        <dbReference type="ChEBI" id="CHEBI:59776"/>
        <dbReference type="EC" id="4.2.1.20"/>
    </reaction>
</comment>
<name>A0A166CSF3_9EURY</name>
<dbReference type="UniPathway" id="UPA00035">
    <property type="reaction ID" value="UER00044"/>
</dbReference>
<keyword evidence="8 12" id="KW-0663">Pyridoxal phosphate</keyword>
<evidence type="ECO:0000256" key="1">
    <source>
        <dbReference type="ARBA" id="ARBA00001933"/>
    </source>
</evidence>
<dbReference type="FunFam" id="3.40.50.1100:FF:000004">
    <property type="entry name" value="Tryptophan synthase beta chain"/>
    <property type="match status" value="1"/>
</dbReference>
<dbReference type="AlphaFoldDB" id="A0A166CSF3"/>
<evidence type="ECO:0000256" key="10">
    <source>
        <dbReference type="ARBA" id="ARBA00023239"/>
    </source>
</evidence>
<feature type="domain" description="Tryptophan synthase beta chain-like PALP" evidence="13">
    <location>
        <begin position="51"/>
        <end position="374"/>
    </location>
</feature>